<dbReference type="EMBL" id="AP029266">
    <property type="protein sequence ID" value="BFG01655.1"/>
    <property type="molecule type" value="Genomic_DNA"/>
</dbReference>
<dbReference type="Pfam" id="PF04241">
    <property type="entry name" value="DUF423"/>
    <property type="match status" value="1"/>
</dbReference>
<evidence type="ECO:0000313" key="8">
    <source>
        <dbReference type="Proteomes" id="UP001500889"/>
    </source>
</evidence>
<evidence type="ECO:0000256" key="1">
    <source>
        <dbReference type="ARBA" id="ARBA00004141"/>
    </source>
</evidence>
<dbReference type="AlphaFoldDB" id="A0AAU9G244"/>
<protein>
    <submittedName>
        <fullName evidence="7">Transmembrane protein 256 homolog</fullName>
    </submittedName>
</protein>
<evidence type="ECO:0000256" key="6">
    <source>
        <dbReference type="SAM" id="Phobius"/>
    </source>
</evidence>
<feature type="transmembrane region" description="Helical" evidence="6">
    <location>
        <begin position="163"/>
        <end position="181"/>
    </location>
</feature>
<comment type="subcellular location">
    <subcellularLocation>
        <location evidence="1">Membrane</location>
        <topology evidence="1">Multi-pass membrane protein</topology>
    </subcellularLocation>
</comment>
<gene>
    <name evidence="7" type="ORF">DMAD_01354</name>
</gene>
<dbReference type="PANTHER" id="PTHR43461">
    <property type="entry name" value="TRANSMEMBRANE PROTEIN 256"/>
    <property type="match status" value="1"/>
</dbReference>
<accession>A0AAU9G244</accession>
<sequence length="183" mass="19948">MSLVNTLTDIAHEHPVMQAVISYVSELLHSIGKATEQGEVVPKEIQQTLGSVVSKYVLSDVTLNSLFGSNYHFIRLAGLSGTSAILLGAYCGSVLEGIKDPLEHIRLVGYADGASRIHFLHAFAMMAIPLAHYPVLTGTLMTTGTLIYSGSLYYCALTRKRRMRIYPTIGGFVLIAAWMSLLM</sequence>
<dbReference type="InterPro" id="IPR006696">
    <property type="entry name" value="DUF423"/>
</dbReference>
<evidence type="ECO:0000256" key="4">
    <source>
        <dbReference type="ARBA" id="ARBA00022989"/>
    </source>
</evidence>
<feature type="transmembrane region" description="Helical" evidence="6">
    <location>
        <begin position="134"/>
        <end position="156"/>
    </location>
</feature>
<proteinExistence type="inferred from homology"/>
<evidence type="ECO:0000313" key="7">
    <source>
        <dbReference type="EMBL" id="BFG01655.1"/>
    </source>
</evidence>
<evidence type="ECO:0000256" key="5">
    <source>
        <dbReference type="ARBA" id="ARBA00023136"/>
    </source>
</evidence>
<keyword evidence="5 6" id="KW-0472">Membrane</keyword>
<dbReference type="Proteomes" id="UP001500889">
    <property type="component" value="Chromosome A"/>
</dbReference>
<evidence type="ECO:0000256" key="2">
    <source>
        <dbReference type="ARBA" id="ARBA00006208"/>
    </source>
</evidence>
<keyword evidence="8" id="KW-1185">Reference proteome</keyword>
<organism evidence="7 8">
    <name type="scientific">Drosophila madeirensis</name>
    <name type="common">Fruit fly</name>
    <dbReference type="NCBI Taxonomy" id="30013"/>
    <lineage>
        <taxon>Eukaryota</taxon>
        <taxon>Metazoa</taxon>
        <taxon>Ecdysozoa</taxon>
        <taxon>Arthropoda</taxon>
        <taxon>Hexapoda</taxon>
        <taxon>Insecta</taxon>
        <taxon>Pterygota</taxon>
        <taxon>Neoptera</taxon>
        <taxon>Endopterygota</taxon>
        <taxon>Diptera</taxon>
        <taxon>Brachycera</taxon>
        <taxon>Muscomorpha</taxon>
        <taxon>Ephydroidea</taxon>
        <taxon>Drosophilidae</taxon>
        <taxon>Drosophila</taxon>
        <taxon>Sophophora</taxon>
    </lineage>
</organism>
<dbReference type="GO" id="GO:0016020">
    <property type="term" value="C:membrane"/>
    <property type="evidence" value="ECO:0007669"/>
    <property type="project" value="UniProtKB-SubCell"/>
</dbReference>
<keyword evidence="3 6" id="KW-0812">Transmembrane</keyword>
<reference evidence="7 8" key="1">
    <citation type="submission" date="2024-02" db="EMBL/GenBank/DDBJ databases">
        <title>A chromosome-level genome assembly of Drosophila madeirensis, a fruit fly species endemic to Madeira island.</title>
        <authorList>
            <person name="Tomihara K."/>
            <person name="Llopart A."/>
            <person name="Yamamoto D."/>
        </authorList>
    </citation>
    <scope>NUCLEOTIDE SEQUENCE [LARGE SCALE GENOMIC DNA]</scope>
    <source>
        <strain evidence="7 8">RF1</strain>
    </source>
</reference>
<comment type="similarity">
    <text evidence="2">Belongs to the TMEM256 family.</text>
</comment>
<evidence type="ECO:0000256" key="3">
    <source>
        <dbReference type="ARBA" id="ARBA00022692"/>
    </source>
</evidence>
<keyword evidence="4 6" id="KW-1133">Transmembrane helix</keyword>
<dbReference type="PANTHER" id="PTHR43461:SF1">
    <property type="entry name" value="TRANSMEMBRANE PROTEIN 256"/>
    <property type="match status" value="1"/>
</dbReference>
<name>A0AAU9G244_DROMD</name>